<name>X1EYA6_9ZZZZ</name>
<reference evidence="2" key="1">
    <citation type="journal article" date="2014" name="Front. Microbiol.">
        <title>High frequency of phylogenetically diverse reductive dehalogenase-homologous genes in deep subseafloor sedimentary metagenomes.</title>
        <authorList>
            <person name="Kawai M."/>
            <person name="Futagami T."/>
            <person name="Toyoda A."/>
            <person name="Takaki Y."/>
            <person name="Nishi S."/>
            <person name="Hori S."/>
            <person name="Arai W."/>
            <person name="Tsubouchi T."/>
            <person name="Morono Y."/>
            <person name="Uchiyama I."/>
            <person name="Ito T."/>
            <person name="Fujiyama A."/>
            <person name="Inagaki F."/>
            <person name="Takami H."/>
        </authorList>
    </citation>
    <scope>NUCLEOTIDE SEQUENCE</scope>
    <source>
        <strain evidence="2">Expedition CK06-06</strain>
    </source>
</reference>
<comment type="caution">
    <text evidence="2">The sequence shown here is derived from an EMBL/GenBank/DDBJ whole genome shotgun (WGS) entry which is preliminary data.</text>
</comment>
<protein>
    <submittedName>
        <fullName evidence="2">Uncharacterized protein</fullName>
    </submittedName>
</protein>
<dbReference type="AlphaFoldDB" id="X1EYA6"/>
<organism evidence="2">
    <name type="scientific">marine sediment metagenome</name>
    <dbReference type="NCBI Taxonomy" id="412755"/>
    <lineage>
        <taxon>unclassified sequences</taxon>
        <taxon>metagenomes</taxon>
        <taxon>ecological metagenomes</taxon>
    </lineage>
</organism>
<feature type="non-terminal residue" evidence="2">
    <location>
        <position position="1"/>
    </location>
</feature>
<dbReference type="EMBL" id="BARU01005519">
    <property type="protein sequence ID" value="GAH37532.1"/>
    <property type="molecule type" value="Genomic_DNA"/>
</dbReference>
<feature type="transmembrane region" description="Helical" evidence="1">
    <location>
        <begin position="95"/>
        <end position="111"/>
    </location>
</feature>
<sequence>WKLNKNRMLLAVTVYISSILVRSIIDMGVYASGFDIDITVAGGLDIGMIMGFILFTIQLEFMFYLMDLPKLYTLPVIITTYLMMGRILVDSSIPFIIYAMITGYGSAFFLIKDGRKSRNGLAIGMGLFFLFWGLGSTFQIEILFVSLRLVAMIALFLGTKGFYEKYVFVNVEEEQKIMGTWIAKLVVKE</sequence>
<gene>
    <name evidence="2" type="ORF">S03H2_10758</name>
</gene>
<proteinExistence type="predicted"/>
<feature type="transmembrane region" description="Helical" evidence="1">
    <location>
        <begin position="71"/>
        <end position="89"/>
    </location>
</feature>
<feature type="transmembrane region" description="Helical" evidence="1">
    <location>
        <begin position="12"/>
        <end position="32"/>
    </location>
</feature>
<keyword evidence="1" id="KW-1133">Transmembrane helix</keyword>
<keyword evidence="1" id="KW-0812">Transmembrane</keyword>
<accession>X1EYA6</accession>
<evidence type="ECO:0000313" key="2">
    <source>
        <dbReference type="EMBL" id="GAH37532.1"/>
    </source>
</evidence>
<evidence type="ECO:0000256" key="1">
    <source>
        <dbReference type="SAM" id="Phobius"/>
    </source>
</evidence>
<feature type="transmembrane region" description="Helical" evidence="1">
    <location>
        <begin position="38"/>
        <end position="59"/>
    </location>
</feature>
<feature type="transmembrane region" description="Helical" evidence="1">
    <location>
        <begin position="118"/>
        <end position="134"/>
    </location>
</feature>
<keyword evidence="1" id="KW-0472">Membrane</keyword>